<dbReference type="Proteomes" id="UP000191124">
    <property type="component" value="Unassembled WGS sequence"/>
</dbReference>
<evidence type="ECO:0000256" key="2">
    <source>
        <dbReference type="ARBA" id="ARBA00022448"/>
    </source>
</evidence>
<name>A0A1S9V7M1_BACCE</name>
<dbReference type="GO" id="GO:0022857">
    <property type="term" value="F:transmembrane transporter activity"/>
    <property type="evidence" value="ECO:0007669"/>
    <property type="project" value="InterPro"/>
</dbReference>
<keyword evidence="4 7" id="KW-0812">Transmembrane</keyword>
<evidence type="ECO:0000256" key="5">
    <source>
        <dbReference type="ARBA" id="ARBA00022989"/>
    </source>
</evidence>
<dbReference type="InterPro" id="IPR036259">
    <property type="entry name" value="MFS_trans_sf"/>
</dbReference>
<dbReference type="SUPFAM" id="SSF103473">
    <property type="entry name" value="MFS general substrate transporter"/>
    <property type="match status" value="1"/>
</dbReference>
<dbReference type="PANTHER" id="PTHR43266">
    <property type="entry name" value="MACROLIDE-EFFLUX PROTEIN"/>
    <property type="match status" value="1"/>
</dbReference>
<organism evidence="9 10">
    <name type="scientific">Bacillus cereus</name>
    <dbReference type="NCBI Taxonomy" id="1396"/>
    <lineage>
        <taxon>Bacteria</taxon>
        <taxon>Bacillati</taxon>
        <taxon>Bacillota</taxon>
        <taxon>Bacilli</taxon>
        <taxon>Bacillales</taxon>
        <taxon>Bacillaceae</taxon>
        <taxon>Bacillus</taxon>
        <taxon>Bacillus cereus group</taxon>
    </lineage>
</organism>
<evidence type="ECO:0000256" key="7">
    <source>
        <dbReference type="SAM" id="Phobius"/>
    </source>
</evidence>
<protein>
    <submittedName>
        <fullName evidence="9">MFS transporter</fullName>
    </submittedName>
</protein>
<dbReference type="EMBL" id="MUAL01000006">
    <property type="protein sequence ID" value="OOR30450.1"/>
    <property type="molecule type" value="Genomic_DNA"/>
</dbReference>
<gene>
    <name evidence="9" type="ORF">BW892_06430</name>
</gene>
<proteinExistence type="predicted"/>
<dbReference type="InterPro" id="IPR020846">
    <property type="entry name" value="MFS_dom"/>
</dbReference>
<comment type="caution">
    <text evidence="9">The sequence shown here is derived from an EMBL/GenBank/DDBJ whole genome shotgun (WGS) entry which is preliminary data.</text>
</comment>
<evidence type="ECO:0000313" key="9">
    <source>
        <dbReference type="EMBL" id="OOR30450.1"/>
    </source>
</evidence>
<evidence type="ECO:0000259" key="8">
    <source>
        <dbReference type="PROSITE" id="PS50850"/>
    </source>
</evidence>
<dbReference type="CDD" id="cd17329">
    <property type="entry name" value="MFS_MdtH_MDR_like"/>
    <property type="match status" value="1"/>
</dbReference>
<keyword evidence="3" id="KW-1003">Cell membrane</keyword>
<comment type="subcellular location">
    <subcellularLocation>
        <location evidence="1">Cell membrane</location>
        <topology evidence="1">Multi-pass membrane protein</topology>
    </subcellularLocation>
</comment>
<keyword evidence="5 7" id="KW-1133">Transmembrane helix</keyword>
<evidence type="ECO:0000313" key="10">
    <source>
        <dbReference type="Proteomes" id="UP000191124"/>
    </source>
</evidence>
<feature type="transmembrane region" description="Helical" evidence="7">
    <location>
        <begin position="21"/>
        <end position="46"/>
    </location>
</feature>
<dbReference type="GO" id="GO:0005886">
    <property type="term" value="C:plasma membrane"/>
    <property type="evidence" value="ECO:0007669"/>
    <property type="project" value="UniProtKB-SubCell"/>
</dbReference>
<evidence type="ECO:0000256" key="6">
    <source>
        <dbReference type="ARBA" id="ARBA00023136"/>
    </source>
</evidence>
<dbReference type="Pfam" id="PF07690">
    <property type="entry name" value="MFS_1"/>
    <property type="match status" value="2"/>
</dbReference>
<feature type="transmembrane region" description="Helical" evidence="7">
    <location>
        <begin position="276"/>
        <end position="295"/>
    </location>
</feature>
<evidence type="ECO:0000256" key="3">
    <source>
        <dbReference type="ARBA" id="ARBA00022475"/>
    </source>
</evidence>
<reference evidence="9 10" key="1">
    <citation type="submission" date="2017-01" db="EMBL/GenBank/DDBJ databases">
        <title>Bacillus cereus isolates.</title>
        <authorList>
            <person name="Beno S.M."/>
        </authorList>
    </citation>
    <scope>NUCLEOTIDE SEQUENCE [LARGE SCALE GENOMIC DNA]</scope>
    <source>
        <strain evidence="9 10">FSL M7-1219</strain>
    </source>
</reference>
<dbReference type="PANTHER" id="PTHR43266:SF10">
    <property type="entry name" value="BACILYSIN EXPORTER BACE-RELATED"/>
    <property type="match status" value="1"/>
</dbReference>
<accession>A0A1S9V7M1</accession>
<sequence>MNKHKEGKTMGFWSMHRNIKIRIITSFLTRAVSTMIFPFMAIYFSIKLGSAVAGALLLINVIASLVIGLYGGYIGDRLGRKKVMIIGQSIQVVSIACMGIANSDYVDSPWLTFLFMLVNSLGSGLMNPATEAMLIDVSTPENRKVMYSINYWAINLSIAIGAIFGGLLFENYRLQLFIVLTAVAVITLYVMAIYMEEVYVARKTVEKKNVLKDMADSYKVVMKDRAFLIFCAASICTLSLEFQINNYLGIRLQKEFETIHFFFGNGFTFDLTGIRMLSWISTENTILIVLFSALVIKMLKSFNDLKILYVGLFIYTIGFTILGTSNSLWILLIAGLFQTVGEMMYVPVRQSIMADMVPSEARGSYMAINGMVFQVAKMNGALGVMLGSFIASWGMSAQYFIVGMSSILLFMKAIGKEKYQDERNVSKIG</sequence>
<keyword evidence="6 7" id="KW-0472">Membrane</keyword>
<feature type="transmembrane region" description="Helical" evidence="7">
    <location>
        <begin position="368"/>
        <end position="391"/>
    </location>
</feature>
<dbReference type="InterPro" id="IPR011701">
    <property type="entry name" value="MFS"/>
</dbReference>
<feature type="domain" description="Major facilitator superfamily (MFS) profile" evidence="8">
    <location>
        <begin position="1"/>
        <end position="421"/>
    </location>
</feature>
<feature type="transmembrane region" description="Helical" evidence="7">
    <location>
        <begin position="226"/>
        <end position="244"/>
    </location>
</feature>
<feature type="transmembrane region" description="Helical" evidence="7">
    <location>
        <begin position="175"/>
        <end position="194"/>
    </location>
</feature>
<evidence type="ECO:0000256" key="1">
    <source>
        <dbReference type="ARBA" id="ARBA00004651"/>
    </source>
</evidence>
<feature type="transmembrane region" description="Helical" evidence="7">
    <location>
        <begin position="52"/>
        <end position="71"/>
    </location>
</feature>
<feature type="transmembrane region" description="Helical" evidence="7">
    <location>
        <begin position="108"/>
        <end position="128"/>
    </location>
</feature>
<feature type="transmembrane region" description="Helical" evidence="7">
    <location>
        <begin position="149"/>
        <end position="169"/>
    </location>
</feature>
<dbReference type="AlphaFoldDB" id="A0A1S9V7M1"/>
<dbReference type="PROSITE" id="PS50850">
    <property type="entry name" value="MFS"/>
    <property type="match status" value="1"/>
</dbReference>
<dbReference type="Gene3D" id="1.20.1250.20">
    <property type="entry name" value="MFS general substrate transporter like domains"/>
    <property type="match status" value="1"/>
</dbReference>
<keyword evidence="2" id="KW-0813">Transport</keyword>
<feature type="transmembrane region" description="Helical" evidence="7">
    <location>
        <begin position="307"/>
        <end position="323"/>
    </location>
</feature>
<evidence type="ECO:0000256" key="4">
    <source>
        <dbReference type="ARBA" id="ARBA00022692"/>
    </source>
</evidence>